<reference evidence="4" key="3">
    <citation type="submission" date="2025-09" db="UniProtKB">
        <authorList>
            <consortium name="Ensembl"/>
        </authorList>
    </citation>
    <scope>IDENTIFICATION</scope>
</reference>
<dbReference type="InParanoid" id="A0A3Q1IE30"/>
<dbReference type="OrthoDB" id="1601181at2759"/>
<dbReference type="SUPFAM" id="SSF48403">
    <property type="entry name" value="Ankyrin repeat"/>
    <property type="match status" value="1"/>
</dbReference>
<dbReference type="RefSeq" id="XP_026198986.1">
    <property type="nucleotide sequence ID" value="XM_026343201.1"/>
</dbReference>
<dbReference type="GeneID" id="113150617"/>
<feature type="compositionally biased region" description="Basic and acidic residues" evidence="2">
    <location>
        <begin position="479"/>
        <end position="488"/>
    </location>
</feature>
<dbReference type="Gene3D" id="1.25.40.20">
    <property type="entry name" value="Ankyrin repeat-containing domain"/>
    <property type="match status" value="1"/>
</dbReference>
<dbReference type="PANTHER" id="PTHR46427:SF1">
    <property type="entry name" value="ANKYRIN REPEAT AND LEM DOMAIN-CONTAINING PROTEIN 1"/>
    <property type="match status" value="1"/>
</dbReference>
<dbReference type="PANTHER" id="PTHR46427">
    <property type="entry name" value="ANKYRIN REPEAT AND LEM DOMAIN-CONTAINING PROTEIN 1"/>
    <property type="match status" value="1"/>
</dbReference>
<feature type="domain" description="LEM" evidence="3">
    <location>
        <begin position="922"/>
        <end position="966"/>
    </location>
</feature>
<dbReference type="Proteomes" id="UP000265040">
    <property type="component" value="Chromosome 4"/>
</dbReference>
<dbReference type="Pfam" id="PF12796">
    <property type="entry name" value="Ank_2"/>
    <property type="match status" value="1"/>
</dbReference>
<feature type="region of interest" description="Disordered" evidence="2">
    <location>
        <begin position="396"/>
        <end position="437"/>
    </location>
</feature>
<sequence length="1193" mass="132787">MDRKTRRLESQLCKAVKDGEPRLVQVLLSQGASPDLVGSKGVAAIHLAVGKETEKNSRCLKMLLQHGADPNIRSSEGMTPLHIAAVWGCYQNLKMLLMNGGDPNIKDNEGNTPGQLAEQQENRKCAQLLQEHQASSVDTEDDDLPQFQYSVYSDQTDTSTYPESDYSFSSHSSRISDFGEAPWSSTRRSSFFNLSNINGRPSSRGISHNRLFDMDTKRHQSQDWNNSSSHWASEGPSILSSTRLSAVGPAISMPILKEDDLFMTDGVCPSKANGEAATTEWSISPSRRDTLPAFPLRRASRKSVSFKDVDEYFPVFSPESPKQQPAVNGSQCTGSLPFDLSEYSDFLDSERMATILHKQGIDVTSPDHVYVFCRESSTSTEEDMEKTVISHCALEESDDEQKGENVKEAQVNVPGQPVRSCEGSSGSETTSSHYSSCESDHYTSALEASVPPRHVLLSLAKKGSVEAESANKTPDSPDSDSRFSRQDKNVPPVQTESQIDLKPETTEHLPSMLDKLALSEGHDDFDVCTGPFVDNKNEDCVDKPVADTRSDGGVNSVKENADLPFTPSPFVTGRTRSRLSRCSLRTSRTPESLLFTSSLFEETLPTPVRTRRQTPRDQSSENQYNSPHTPYYTPSYPESCTGGGLSTGHDLNTQSSTLTAGSSVSNSQADTLILSKSISDTATESQTLSDTVILEKDNDNNTSVDAYERNLREVILAIQGQDGGHAEDGDFLTDDLTSTDDTSAKRNANDAPGVCGGDSLKNDDGWITEDCSSQPDSVSSSSSSSYFSPRRSREDSDLPCTPGTGCTPRYSMSRLSGCHRPQHLANLSYTPGGRPLIQDLDEPVEYLYTDIEQGHKLIETHVPPTANTSLSSTMSTTSSEETILYDWRSMQTDTMSNREKENQKPQMLLQKETKDEDGDRVLPEIKGITDKELRLKLIELGENPGPINSRTRATYMRRLCRLLQESNSHKSAHHHKHLDQPQTDRSYSPELCRALQTFELPDCQADEQALCQQFDQPDQNRKWREGIIKSSFNYLLLDPRVTKNLPFRSHTMTPQECFQTFIHAIFYVGKGKRSRPYSHLYEALEYYKGDKTSKKLCPKVQHILQVWEAGLGVISLHCFQNVIPVEAYTREASMVEAVGLKMLTNQKRGDFYGVASNWQVKRKRELGVHLLYRAMQIFLAEGERQLRPADIRQ</sequence>
<dbReference type="InterPro" id="IPR011015">
    <property type="entry name" value="LEM/LEM-like_dom_sf"/>
</dbReference>
<dbReference type="CDD" id="cd12934">
    <property type="entry name" value="LEM"/>
    <property type="match status" value="1"/>
</dbReference>
<evidence type="ECO:0000259" key="3">
    <source>
        <dbReference type="PROSITE" id="PS50954"/>
    </source>
</evidence>
<feature type="region of interest" description="Disordered" evidence="2">
    <location>
        <begin position="604"/>
        <end position="666"/>
    </location>
</feature>
<dbReference type="GO" id="GO:0005654">
    <property type="term" value="C:nucleoplasm"/>
    <property type="evidence" value="ECO:0007669"/>
    <property type="project" value="TreeGrafter"/>
</dbReference>
<dbReference type="GeneTree" id="ENSGT00510000049316"/>
<dbReference type="SUPFAM" id="SSF63451">
    <property type="entry name" value="LEM domain"/>
    <property type="match status" value="1"/>
</dbReference>
<feature type="region of interest" description="Disordered" evidence="2">
    <location>
        <begin position="462"/>
        <end position="502"/>
    </location>
</feature>
<dbReference type="GO" id="GO:0000724">
    <property type="term" value="P:double-strand break repair via homologous recombination"/>
    <property type="evidence" value="ECO:0007669"/>
    <property type="project" value="TreeGrafter"/>
</dbReference>
<feature type="compositionally biased region" description="Low complexity" evidence="2">
    <location>
        <begin position="772"/>
        <end position="789"/>
    </location>
</feature>
<feature type="compositionally biased region" description="Polar residues" evidence="2">
    <location>
        <begin position="649"/>
        <end position="666"/>
    </location>
</feature>
<feature type="compositionally biased region" description="Low complexity" evidence="2">
    <location>
        <begin position="420"/>
        <end position="437"/>
    </location>
</feature>
<evidence type="ECO:0000256" key="2">
    <source>
        <dbReference type="SAM" id="MobiDB-lite"/>
    </source>
</evidence>
<dbReference type="InterPro" id="IPR034998">
    <property type="entry name" value="ANKLE1"/>
</dbReference>
<proteinExistence type="predicted"/>
<protein>
    <recommendedName>
        <fullName evidence="3">LEM domain-containing protein</fullName>
    </recommendedName>
</protein>
<dbReference type="Gene3D" id="1.10.720.40">
    <property type="match status" value="1"/>
</dbReference>
<feature type="repeat" description="ANK" evidence="1">
    <location>
        <begin position="40"/>
        <end position="75"/>
    </location>
</feature>
<dbReference type="GO" id="GO:0004520">
    <property type="term" value="F:DNA endonuclease activity"/>
    <property type="evidence" value="ECO:0007669"/>
    <property type="project" value="TreeGrafter"/>
</dbReference>
<dbReference type="InterPro" id="IPR036770">
    <property type="entry name" value="Ankyrin_rpt-contain_sf"/>
</dbReference>
<feature type="compositionally biased region" description="Low complexity" evidence="2">
    <location>
        <begin position="624"/>
        <end position="640"/>
    </location>
</feature>
<dbReference type="PROSITE" id="PS50297">
    <property type="entry name" value="ANK_REP_REGION"/>
    <property type="match status" value="2"/>
</dbReference>
<dbReference type="InterPro" id="IPR003887">
    <property type="entry name" value="LEM_dom"/>
</dbReference>
<keyword evidence="1" id="KW-0040">ANK repeat</keyword>
<dbReference type="SMART" id="SM00540">
    <property type="entry name" value="LEM"/>
    <property type="match status" value="1"/>
</dbReference>
<dbReference type="SMART" id="SM00248">
    <property type="entry name" value="ANK"/>
    <property type="match status" value="4"/>
</dbReference>
<dbReference type="InterPro" id="IPR002110">
    <property type="entry name" value="Ankyrin_rpt"/>
</dbReference>
<feature type="region of interest" description="Disordered" evidence="2">
    <location>
        <begin position="722"/>
        <end position="759"/>
    </location>
</feature>
<evidence type="ECO:0000313" key="5">
    <source>
        <dbReference type="Proteomes" id="UP000265040"/>
    </source>
</evidence>
<name>A0A3Q1IE30_ANATE</name>
<dbReference type="Pfam" id="PF22945">
    <property type="entry name" value="LEM-3_GIY-YIG"/>
    <property type="match status" value="1"/>
</dbReference>
<evidence type="ECO:0000313" key="4">
    <source>
        <dbReference type="Ensembl" id="ENSATEP00000019872.2"/>
    </source>
</evidence>
<evidence type="ECO:0000256" key="1">
    <source>
        <dbReference type="PROSITE-ProRule" id="PRU00023"/>
    </source>
</evidence>
<accession>A0A3Q1IE30</accession>
<feature type="region of interest" description="Disordered" evidence="2">
    <location>
        <begin position="967"/>
        <end position="986"/>
    </location>
</feature>
<dbReference type="Ensembl" id="ENSATET00000020215.3">
    <property type="protein sequence ID" value="ENSATEP00000019872.2"/>
    <property type="gene ID" value="ENSATEG00000013863.3"/>
</dbReference>
<feature type="repeat" description="ANK" evidence="1">
    <location>
        <begin position="76"/>
        <end position="108"/>
    </location>
</feature>
<dbReference type="AlphaFoldDB" id="A0A3Q1IE30"/>
<dbReference type="GO" id="GO:0000712">
    <property type="term" value="P:resolution of meiotic recombination intermediates"/>
    <property type="evidence" value="ECO:0007669"/>
    <property type="project" value="TreeGrafter"/>
</dbReference>
<dbReference type="CTD" id="126549"/>
<dbReference type="CDD" id="cd10454">
    <property type="entry name" value="GIY-YIG_COG3680_Meta"/>
    <property type="match status" value="1"/>
</dbReference>
<reference evidence="4" key="1">
    <citation type="submission" date="2021-04" db="EMBL/GenBank/DDBJ databases">
        <authorList>
            <consortium name="Wellcome Sanger Institute Data Sharing"/>
        </authorList>
    </citation>
    <scope>NUCLEOTIDE SEQUENCE [LARGE SCALE GENOMIC DNA]</scope>
</reference>
<dbReference type="Pfam" id="PF03020">
    <property type="entry name" value="LEM"/>
    <property type="match status" value="1"/>
</dbReference>
<dbReference type="STRING" id="64144.ENSATEP00000019872"/>
<dbReference type="PROSITE" id="PS50088">
    <property type="entry name" value="ANK_REPEAT"/>
    <property type="match status" value="2"/>
</dbReference>
<organism evidence="4 5">
    <name type="scientific">Anabas testudineus</name>
    <name type="common">Climbing perch</name>
    <name type="synonym">Anthias testudineus</name>
    <dbReference type="NCBI Taxonomy" id="64144"/>
    <lineage>
        <taxon>Eukaryota</taxon>
        <taxon>Metazoa</taxon>
        <taxon>Chordata</taxon>
        <taxon>Craniata</taxon>
        <taxon>Vertebrata</taxon>
        <taxon>Euteleostomi</taxon>
        <taxon>Actinopterygii</taxon>
        <taxon>Neopterygii</taxon>
        <taxon>Teleostei</taxon>
        <taxon>Neoteleostei</taxon>
        <taxon>Acanthomorphata</taxon>
        <taxon>Anabantaria</taxon>
        <taxon>Anabantiformes</taxon>
        <taxon>Anabantoidei</taxon>
        <taxon>Anabantidae</taxon>
        <taxon>Anabas</taxon>
    </lineage>
</organism>
<dbReference type="GO" id="GO:0005737">
    <property type="term" value="C:cytoplasm"/>
    <property type="evidence" value="ECO:0007669"/>
    <property type="project" value="TreeGrafter"/>
</dbReference>
<dbReference type="PROSITE" id="PS50954">
    <property type="entry name" value="LEM"/>
    <property type="match status" value="1"/>
</dbReference>
<reference evidence="4" key="2">
    <citation type="submission" date="2025-08" db="UniProtKB">
        <authorList>
            <consortium name="Ensembl"/>
        </authorList>
    </citation>
    <scope>IDENTIFICATION</scope>
</reference>
<keyword evidence="5" id="KW-1185">Reference proteome</keyword>
<feature type="region of interest" description="Disordered" evidence="2">
    <location>
        <begin position="771"/>
        <end position="802"/>
    </location>
</feature>